<dbReference type="EMBL" id="SJOI01000001">
    <property type="protein sequence ID" value="TCL05881.1"/>
    <property type="molecule type" value="Genomic_DNA"/>
</dbReference>
<accession>A0A4R1NJ02</accession>
<evidence type="ECO:0000313" key="2">
    <source>
        <dbReference type="Proteomes" id="UP000294555"/>
    </source>
</evidence>
<keyword evidence="2" id="KW-1185">Reference proteome</keyword>
<reference evidence="1 2" key="1">
    <citation type="submission" date="2019-02" db="EMBL/GenBank/DDBJ databases">
        <title>Investigation of anaerobic lignin degradation for improved lignocellulosic biofuels.</title>
        <authorList>
            <person name="Deangelis K."/>
        </authorList>
    </citation>
    <scope>NUCLEOTIDE SEQUENCE [LARGE SCALE GENOMIC DNA]</scope>
    <source>
        <strain evidence="1 2">159R</strain>
    </source>
</reference>
<dbReference type="Proteomes" id="UP000294555">
    <property type="component" value="Unassembled WGS sequence"/>
</dbReference>
<protein>
    <submittedName>
        <fullName evidence="1">Putative sensory transduction regulator</fullName>
    </submittedName>
</protein>
<dbReference type="Pfam" id="PF10722">
    <property type="entry name" value="YbjN"/>
    <property type="match status" value="1"/>
</dbReference>
<name>A0A4R1NJ02_9GAMM</name>
<proteinExistence type="predicted"/>
<dbReference type="RefSeq" id="WP_132924824.1">
    <property type="nucleotide sequence ID" value="NZ_SJOI01000001.1"/>
</dbReference>
<organism evidence="1 2">
    <name type="scientific">Sodalis ligni</name>
    <dbReference type="NCBI Taxonomy" id="2697027"/>
    <lineage>
        <taxon>Bacteria</taxon>
        <taxon>Pseudomonadati</taxon>
        <taxon>Pseudomonadota</taxon>
        <taxon>Gammaproteobacteria</taxon>
        <taxon>Enterobacterales</taxon>
        <taxon>Bruguierivoracaceae</taxon>
        <taxon>Sodalis</taxon>
    </lineage>
</organism>
<sequence>MNEPALIENVTVQLLTDLLQGAGYRTNESEQGGIVQLLSASQGIGFAVRFGNPSPEPGTFLDFTLSCALRVNGALPSGLVEKWNQSKRFSRLSEQGGFLVLEMDVVVAGGVNQRYLRASIELWDRLLQEFLLYLRTFSAAPQSGKAKESAAAADGNGAETAERVDAAKNITMAGQLDAEQDAVDTDIQGRKTYAADDKTNTVAL</sequence>
<gene>
    <name evidence="1" type="ORF">EZJ58_4103</name>
</gene>
<dbReference type="OrthoDB" id="8719709at2"/>
<dbReference type="InterPro" id="IPR019660">
    <property type="entry name" value="Put_sensory_transdc_reg_YbjN"/>
</dbReference>
<comment type="caution">
    <text evidence="1">The sequence shown here is derived from an EMBL/GenBank/DDBJ whole genome shotgun (WGS) entry which is preliminary data.</text>
</comment>
<dbReference type="AlphaFoldDB" id="A0A4R1NJ02"/>
<evidence type="ECO:0000313" key="1">
    <source>
        <dbReference type="EMBL" id="TCL05881.1"/>
    </source>
</evidence>